<accession>A0A8J7J029</accession>
<name>A0A8J7J029_9BACT</name>
<dbReference type="InterPro" id="IPR012334">
    <property type="entry name" value="Pectin_lyas_fold"/>
</dbReference>
<dbReference type="Pfam" id="PF13229">
    <property type="entry name" value="Beta_helix"/>
    <property type="match status" value="1"/>
</dbReference>
<feature type="signal peptide" evidence="1">
    <location>
        <begin position="1"/>
        <end position="19"/>
    </location>
</feature>
<evidence type="ECO:0000256" key="1">
    <source>
        <dbReference type="SAM" id="SignalP"/>
    </source>
</evidence>
<dbReference type="InterPro" id="IPR011050">
    <property type="entry name" value="Pectin_lyase_fold/virulence"/>
</dbReference>
<dbReference type="SMART" id="SM00710">
    <property type="entry name" value="PbH1"/>
    <property type="match status" value="5"/>
</dbReference>
<evidence type="ECO:0000313" key="4">
    <source>
        <dbReference type="Proteomes" id="UP000636888"/>
    </source>
</evidence>
<feature type="domain" description="Right handed beta helix" evidence="2">
    <location>
        <begin position="115"/>
        <end position="274"/>
    </location>
</feature>
<dbReference type="RefSeq" id="WP_199382525.1">
    <property type="nucleotide sequence ID" value="NZ_JAEMHM010000002.1"/>
</dbReference>
<sequence>MRFITTVMAVLFLSIPAWGSDLYVTATRPSPFGNGSLSTPFRNVSSALRAAQPGDTIRLMAGVYGKDFVASRCTDHCTGVVTPVHGGTAGNPITITSYPTPLSAIIDGSNQAASCIYVAYPNIVIDGLEVRNCSLIGIQADGDTYGSYDPALSYGNWGGYGTRLYNANGIDNLIIRNNYIHDCKMDAVKTGHGNNVLVENNNMYNVSTTPAGHSTMQMNGIYGGIVRNNWMHDDLTPPNPSPHLGFFAKGGSANILFENNRIENMVAPFAGIEIGENMEWYNIRYTPSEIPGLNSRILSETDADNEIMPSPTGTMYAHATTYQPEVLAEARNVTVRGNIVINCDPPLSSRNGYNVTWYNNTVVNGGGTQSLYKLWTDGYNGFPSNTMGEHNHLCKNERFFNNLFFNDTVPITNFGIPGRAYYVKDKDGDYSPPLMNEVGLAMDYNQYYNMGFSWFSANIPTPVDSHALFNVHPYLDATYHPAPGNRALSSGGDLRALGVLGATESWKDRDGVTRPTTSELANGYGIGALTATDTTPPVVTDFTVYLTPNASAAIPVAIAATDDVAVTAYCIQTTNSANGCTWQPSLTSYQPIASGVTTLFAFARDAAGNVSAGRASNPLNLNQVPCP</sequence>
<evidence type="ECO:0000259" key="2">
    <source>
        <dbReference type="Pfam" id="PF13229"/>
    </source>
</evidence>
<dbReference type="Proteomes" id="UP000636888">
    <property type="component" value="Unassembled WGS sequence"/>
</dbReference>
<reference evidence="3" key="1">
    <citation type="submission" date="2020-12" db="EMBL/GenBank/DDBJ databases">
        <title>Geomonas sp. Red875, isolated from river sediment.</title>
        <authorList>
            <person name="Xu Z."/>
            <person name="Zhang Z."/>
            <person name="Masuda Y."/>
            <person name="Itoh H."/>
            <person name="Senoo K."/>
        </authorList>
    </citation>
    <scope>NUCLEOTIDE SEQUENCE</scope>
    <source>
        <strain evidence="3">Red875</strain>
    </source>
</reference>
<dbReference type="Gene3D" id="2.160.20.10">
    <property type="entry name" value="Single-stranded right-handed beta-helix, Pectin lyase-like"/>
    <property type="match status" value="1"/>
</dbReference>
<dbReference type="InterPro" id="IPR006626">
    <property type="entry name" value="PbH1"/>
</dbReference>
<protein>
    <submittedName>
        <fullName evidence="3">Right-handed parallel beta-helix repeat-containing protein</fullName>
    </submittedName>
</protein>
<evidence type="ECO:0000313" key="3">
    <source>
        <dbReference type="EMBL" id="MBJ6723688.1"/>
    </source>
</evidence>
<dbReference type="EMBL" id="JAEMHM010000002">
    <property type="protein sequence ID" value="MBJ6723688.1"/>
    <property type="molecule type" value="Genomic_DNA"/>
</dbReference>
<dbReference type="SUPFAM" id="SSF51126">
    <property type="entry name" value="Pectin lyase-like"/>
    <property type="match status" value="1"/>
</dbReference>
<feature type="chain" id="PRO_5035199244" evidence="1">
    <location>
        <begin position="20"/>
        <end position="627"/>
    </location>
</feature>
<dbReference type="AlphaFoldDB" id="A0A8J7J029"/>
<comment type="caution">
    <text evidence="3">The sequence shown here is derived from an EMBL/GenBank/DDBJ whole genome shotgun (WGS) entry which is preliminary data.</text>
</comment>
<proteinExistence type="predicted"/>
<keyword evidence="1" id="KW-0732">Signal</keyword>
<organism evidence="3 4">
    <name type="scientific">Geomesophilobacter sediminis</name>
    <dbReference type="NCBI Taxonomy" id="2798584"/>
    <lineage>
        <taxon>Bacteria</taxon>
        <taxon>Pseudomonadati</taxon>
        <taxon>Thermodesulfobacteriota</taxon>
        <taxon>Desulfuromonadia</taxon>
        <taxon>Geobacterales</taxon>
        <taxon>Geobacteraceae</taxon>
        <taxon>Geomesophilobacter</taxon>
    </lineage>
</organism>
<dbReference type="InterPro" id="IPR039448">
    <property type="entry name" value="Beta_helix"/>
</dbReference>
<gene>
    <name evidence="3" type="ORF">JFN93_03095</name>
</gene>
<keyword evidence="4" id="KW-1185">Reference proteome</keyword>